<dbReference type="EMBL" id="JACOOR010000006">
    <property type="protein sequence ID" value="MBC5660452.1"/>
    <property type="molecule type" value="Genomic_DNA"/>
</dbReference>
<dbReference type="AlphaFoldDB" id="A0A923LE70"/>
<keyword evidence="3" id="KW-1185">Reference proteome</keyword>
<keyword evidence="1" id="KW-0812">Transmembrane</keyword>
<sequence length="222" mass="25994">MKAFFHKYKHSFVLLYAFIYLPWFFWLESRANLPYHVIHVGLDDKIPFVEYFIVPYLLWFAYVAAVFLWLFFRGTKKAFYQYCIFLFTGMTLFLIISTLFPNGHLLRPTSFERHNIFTVAVQLLYQADTPTNIFPSIHVFNSIAAHRALSNDPKLGQNRLIRGGSFVLMISIILATMFLKQHSVLDVAAGILLATLMDQLVYRTDFAFSRERVSKRKRETVI</sequence>
<feature type="transmembrane region" description="Helical" evidence="1">
    <location>
        <begin position="48"/>
        <end position="72"/>
    </location>
</feature>
<keyword evidence="1" id="KW-1133">Transmembrane helix</keyword>
<accession>A0A923LE70</accession>
<comment type="caution">
    <text evidence="2">The sequence shown here is derived from an EMBL/GenBank/DDBJ whole genome shotgun (WGS) entry which is preliminary data.</text>
</comment>
<proteinExistence type="predicted"/>
<dbReference type="RefSeq" id="WP_186872319.1">
    <property type="nucleotide sequence ID" value="NZ_JACOOR010000006.1"/>
</dbReference>
<feature type="transmembrane region" description="Helical" evidence="1">
    <location>
        <begin position="79"/>
        <end position="100"/>
    </location>
</feature>
<evidence type="ECO:0000313" key="3">
    <source>
        <dbReference type="Proteomes" id="UP000649345"/>
    </source>
</evidence>
<dbReference type="InterPro" id="IPR036938">
    <property type="entry name" value="PAP2/HPO_sf"/>
</dbReference>
<organism evidence="2 3">
    <name type="scientific">Anaerosacchariphilus hominis</name>
    <dbReference type="NCBI Taxonomy" id="2763017"/>
    <lineage>
        <taxon>Bacteria</taxon>
        <taxon>Bacillati</taxon>
        <taxon>Bacillota</taxon>
        <taxon>Clostridia</taxon>
        <taxon>Lachnospirales</taxon>
        <taxon>Lachnospiraceae</taxon>
        <taxon>Anaerosacchariphilus</taxon>
    </lineage>
</organism>
<protein>
    <submittedName>
        <fullName evidence="2">Phosphatase PAP2 family protein</fullName>
    </submittedName>
</protein>
<gene>
    <name evidence="2" type="ORF">H8S44_11795</name>
</gene>
<name>A0A923LE70_9FIRM</name>
<feature type="transmembrane region" description="Helical" evidence="1">
    <location>
        <begin position="160"/>
        <end position="179"/>
    </location>
</feature>
<keyword evidence="1" id="KW-0472">Membrane</keyword>
<evidence type="ECO:0000313" key="2">
    <source>
        <dbReference type="EMBL" id="MBC5660452.1"/>
    </source>
</evidence>
<dbReference type="Proteomes" id="UP000649345">
    <property type="component" value="Unassembled WGS sequence"/>
</dbReference>
<feature type="transmembrane region" description="Helical" evidence="1">
    <location>
        <begin position="12"/>
        <end position="28"/>
    </location>
</feature>
<reference evidence="2" key="1">
    <citation type="submission" date="2020-08" db="EMBL/GenBank/DDBJ databases">
        <title>Genome public.</title>
        <authorList>
            <person name="Liu C."/>
            <person name="Sun Q."/>
        </authorList>
    </citation>
    <scope>NUCLEOTIDE SEQUENCE</scope>
    <source>
        <strain evidence="2">NSJ-68</strain>
    </source>
</reference>
<dbReference type="SUPFAM" id="SSF48317">
    <property type="entry name" value="Acid phosphatase/Vanadium-dependent haloperoxidase"/>
    <property type="match status" value="1"/>
</dbReference>
<evidence type="ECO:0000256" key="1">
    <source>
        <dbReference type="SAM" id="Phobius"/>
    </source>
</evidence>